<dbReference type="Proteomes" id="UP000215914">
    <property type="component" value="Unassembled WGS sequence"/>
</dbReference>
<protein>
    <submittedName>
        <fullName evidence="1">Uncharacterized protein</fullName>
    </submittedName>
</protein>
<dbReference type="AlphaFoldDB" id="A0A9K3IZJ5"/>
<evidence type="ECO:0000313" key="1">
    <source>
        <dbReference type="EMBL" id="KAF5805784.1"/>
    </source>
</evidence>
<gene>
    <name evidence="1" type="ORF">HanXRQr2_Chr05g0213541</name>
</gene>
<dbReference type="Gramene" id="mRNA:HanXRQr2_Chr05g0213541">
    <property type="protein sequence ID" value="mRNA:HanXRQr2_Chr05g0213541"/>
    <property type="gene ID" value="HanXRQr2_Chr05g0213541"/>
</dbReference>
<keyword evidence="2" id="KW-1185">Reference proteome</keyword>
<reference evidence="1" key="1">
    <citation type="journal article" date="2017" name="Nature">
        <title>The sunflower genome provides insights into oil metabolism, flowering and Asterid evolution.</title>
        <authorList>
            <person name="Badouin H."/>
            <person name="Gouzy J."/>
            <person name="Grassa C.J."/>
            <person name="Murat F."/>
            <person name="Staton S.E."/>
            <person name="Cottret L."/>
            <person name="Lelandais-Briere C."/>
            <person name="Owens G.L."/>
            <person name="Carrere S."/>
            <person name="Mayjonade B."/>
            <person name="Legrand L."/>
            <person name="Gill N."/>
            <person name="Kane N.C."/>
            <person name="Bowers J.E."/>
            <person name="Hubner S."/>
            <person name="Bellec A."/>
            <person name="Berard A."/>
            <person name="Berges H."/>
            <person name="Blanchet N."/>
            <person name="Boniface M.C."/>
            <person name="Brunel D."/>
            <person name="Catrice O."/>
            <person name="Chaidir N."/>
            <person name="Claudel C."/>
            <person name="Donnadieu C."/>
            <person name="Faraut T."/>
            <person name="Fievet G."/>
            <person name="Helmstetter N."/>
            <person name="King M."/>
            <person name="Knapp S.J."/>
            <person name="Lai Z."/>
            <person name="Le Paslier M.C."/>
            <person name="Lippi Y."/>
            <person name="Lorenzon L."/>
            <person name="Mandel J.R."/>
            <person name="Marage G."/>
            <person name="Marchand G."/>
            <person name="Marquand E."/>
            <person name="Bret-Mestries E."/>
            <person name="Morien E."/>
            <person name="Nambeesan S."/>
            <person name="Nguyen T."/>
            <person name="Pegot-Espagnet P."/>
            <person name="Pouilly N."/>
            <person name="Raftis F."/>
            <person name="Sallet E."/>
            <person name="Schiex T."/>
            <person name="Thomas J."/>
            <person name="Vandecasteele C."/>
            <person name="Vares D."/>
            <person name="Vear F."/>
            <person name="Vautrin S."/>
            <person name="Crespi M."/>
            <person name="Mangin B."/>
            <person name="Burke J.M."/>
            <person name="Salse J."/>
            <person name="Munos S."/>
            <person name="Vincourt P."/>
            <person name="Rieseberg L.H."/>
            <person name="Langlade N.B."/>
        </authorList>
    </citation>
    <scope>NUCLEOTIDE SEQUENCE</scope>
    <source>
        <tissue evidence="1">Leaves</tissue>
    </source>
</reference>
<proteinExistence type="predicted"/>
<name>A0A9K3IZJ5_HELAN</name>
<dbReference type="EMBL" id="MNCJ02000320">
    <property type="protein sequence ID" value="KAF5805784.1"/>
    <property type="molecule type" value="Genomic_DNA"/>
</dbReference>
<accession>A0A9K3IZJ5</accession>
<sequence length="127" mass="14536">MGCIMPTLLERPTPVVLTTKLCASGVQWLESGVIGKSTVKSAFTEEKAAFEAEKKSEEWGREGLRSKLRAAEEFLSKERAEWKEVCKKDNQRMYSPRSKITDLEAQIATLKRRLRTLKRTRSMLRTS</sequence>
<organism evidence="1 2">
    <name type="scientific">Helianthus annuus</name>
    <name type="common">Common sunflower</name>
    <dbReference type="NCBI Taxonomy" id="4232"/>
    <lineage>
        <taxon>Eukaryota</taxon>
        <taxon>Viridiplantae</taxon>
        <taxon>Streptophyta</taxon>
        <taxon>Embryophyta</taxon>
        <taxon>Tracheophyta</taxon>
        <taxon>Spermatophyta</taxon>
        <taxon>Magnoliopsida</taxon>
        <taxon>eudicotyledons</taxon>
        <taxon>Gunneridae</taxon>
        <taxon>Pentapetalae</taxon>
        <taxon>asterids</taxon>
        <taxon>campanulids</taxon>
        <taxon>Asterales</taxon>
        <taxon>Asteraceae</taxon>
        <taxon>Asteroideae</taxon>
        <taxon>Heliantheae alliance</taxon>
        <taxon>Heliantheae</taxon>
        <taxon>Helianthus</taxon>
    </lineage>
</organism>
<comment type="caution">
    <text evidence="1">The sequence shown here is derived from an EMBL/GenBank/DDBJ whole genome shotgun (WGS) entry which is preliminary data.</text>
</comment>
<reference evidence="1" key="2">
    <citation type="submission" date="2020-06" db="EMBL/GenBank/DDBJ databases">
        <title>Helianthus annuus Genome sequencing and assembly Release 2.</title>
        <authorList>
            <person name="Gouzy J."/>
            <person name="Langlade N."/>
            <person name="Munos S."/>
        </authorList>
    </citation>
    <scope>NUCLEOTIDE SEQUENCE</scope>
    <source>
        <tissue evidence="1">Leaves</tissue>
    </source>
</reference>
<evidence type="ECO:0000313" key="2">
    <source>
        <dbReference type="Proteomes" id="UP000215914"/>
    </source>
</evidence>